<dbReference type="InterPro" id="IPR003152">
    <property type="entry name" value="FATC_dom"/>
</dbReference>
<feature type="domain" description="PI3K/PI4K catalytic" evidence="20">
    <location>
        <begin position="1"/>
        <end position="263"/>
    </location>
</feature>
<dbReference type="Gene3D" id="3.30.1010.10">
    <property type="entry name" value="Phosphatidylinositol 3-kinase Catalytic Subunit, Chain A, domain 4"/>
    <property type="match status" value="1"/>
</dbReference>
<keyword evidence="8" id="KW-0547">Nucleotide-binding</keyword>
<keyword evidence="9" id="KW-0227">DNA damage</keyword>
<evidence type="ECO:0000256" key="13">
    <source>
        <dbReference type="ARBA" id="ARBA00023242"/>
    </source>
</evidence>
<dbReference type="InterPro" id="IPR011009">
    <property type="entry name" value="Kinase-like_dom_sf"/>
</dbReference>
<comment type="catalytic activity">
    <reaction evidence="18">
        <text>L-threonyl-[protein] + ATP = O-phospho-L-threonyl-[protein] + ADP + H(+)</text>
        <dbReference type="Rhea" id="RHEA:46608"/>
        <dbReference type="Rhea" id="RHEA-COMP:11060"/>
        <dbReference type="Rhea" id="RHEA-COMP:11605"/>
        <dbReference type="ChEBI" id="CHEBI:15378"/>
        <dbReference type="ChEBI" id="CHEBI:30013"/>
        <dbReference type="ChEBI" id="CHEBI:30616"/>
        <dbReference type="ChEBI" id="CHEBI:61977"/>
        <dbReference type="ChEBI" id="CHEBI:456216"/>
        <dbReference type="EC" id="2.7.11.1"/>
    </reaction>
</comment>
<reference evidence="23" key="1">
    <citation type="submission" date="2016-05" db="EMBL/GenBank/DDBJ databases">
        <title>Comparative genomics of biotechnologically important yeasts.</title>
        <authorList>
            <consortium name="DOE Joint Genome Institute"/>
            <person name="Riley R."/>
            <person name="Haridas S."/>
            <person name="Wolfe K.H."/>
            <person name="Lopes M.R."/>
            <person name="Hittinger C.T."/>
            <person name="Goker M."/>
            <person name="Salamov A."/>
            <person name="Wisecaver J."/>
            <person name="Long T.M."/>
            <person name="Aerts A.L."/>
            <person name="Barry K."/>
            <person name="Choi C."/>
            <person name="Clum A."/>
            <person name="Coughlan A.Y."/>
            <person name="Deshpande S."/>
            <person name="Douglass A.P."/>
            <person name="Hanson S.J."/>
            <person name="Klenk H.-P."/>
            <person name="Labutti K."/>
            <person name="Lapidus A."/>
            <person name="Lindquist E."/>
            <person name="Lipzen A."/>
            <person name="Meier-Kolthoff J.P."/>
            <person name="Ohm R.A."/>
            <person name="Otillar R.P."/>
            <person name="Pangilinan J."/>
            <person name="Peng Y."/>
            <person name="Rokas A."/>
            <person name="Rosa C.A."/>
            <person name="Scheuner C."/>
            <person name="Sibirny A.A."/>
            <person name="Slot J.C."/>
            <person name="Stielow J.B."/>
            <person name="Sun H."/>
            <person name="Kurtzman C.P."/>
            <person name="Blackwell M."/>
            <person name="Grigoriev I.V."/>
            <person name="Jeffries T.W."/>
        </authorList>
    </citation>
    <scope>NUCLEOTIDE SEQUENCE [LARGE SCALE GENOMIC DNA]</scope>
    <source>
        <strain evidence="23">DSM 1968</strain>
    </source>
</reference>
<evidence type="ECO:0000256" key="4">
    <source>
        <dbReference type="ARBA" id="ARBA00014619"/>
    </source>
</evidence>
<dbReference type="PANTHER" id="PTHR37079:SF4">
    <property type="entry name" value="SERINE_THREONINE-PROTEIN KINASE ATM"/>
    <property type="match status" value="1"/>
</dbReference>
<evidence type="ECO:0000313" key="23">
    <source>
        <dbReference type="Proteomes" id="UP000095038"/>
    </source>
</evidence>
<dbReference type="GO" id="GO:0004674">
    <property type="term" value="F:protein serine/threonine kinase activity"/>
    <property type="evidence" value="ECO:0007669"/>
    <property type="project" value="UniProtKB-KW"/>
</dbReference>
<dbReference type="Pfam" id="PF00454">
    <property type="entry name" value="PI3_PI4_kinase"/>
    <property type="match status" value="1"/>
</dbReference>
<evidence type="ECO:0000256" key="10">
    <source>
        <dbReference type="ARBA" id="ARBA00022777"/>
    </source>
</evidence>
<dbReference type="GO" id="GO:0035556">
    <property type="term" value="P:intracellular signal transduction"/>
    <property type="evidence" value="ECO:0007669"/>
    <property type="project" value="UniProtKB-ARBA"/>
</dbReference>
<evidence type="ECO:0000256" key="19">
    <source>
        <dbReference type="ARBA" id="ARBA00048679"/>
    </source>
</evidence>
<dbReference type="InterPro" id="IPR038980">
    <property type="entry name" value="ATM_plant"/>
</dbReference>
<dbReference type="InParanoid" id="A0A1D2VPR9"/>
<keyword evidence="10" id="KW-0418">Kinase</keyword>
<gene>
    <name evidence="22" type="ORF">ASCRUDRAFT_31068</name>
</gene>
<dbReference type="OrthoDB" id="381190at2759"/>
<evidence type="ECO:0000256" key="11">
    <source>
        <dbReference type="ARBA" id="ARBA00022840"/>
    </source>
</evidence>
<dbReference type="SUPFAM" id="SSF56112">
    <property type="entry name" value="Protein kinase-like (PK-like)"/>
    <property type="match status" value="1"/>
</dbReference>
<evidence type="ECO:0000256" key="14">
    <source>
        <dbReference type="ARBA" id="ARBA00030020"/>
    </source>
</evidence>
<dbReference type="InterPro" id="IPR018936">
    <property type="entry name" value="PI3/4_kinase_CS"/>
</dbReference>
<dbReference type="InterPro" id="IPR000403">
    <property type="entry name" value="PI3/4_kinase_cat_dom"/>
</dbReference>
<keyword evidence="12" id="KW-0779">Telomere</keyword>
<dbReference type="Gene3D" id="1.10.1070.11">
    <property type="entry name" value="Phosphatidylinositol 3-/4-kinase, catalytic domain"/>
    <property type="match status" value="1"/>
</dbReference>
<evidence type="ECO:0000256" key="1">
    <source>
        <dbReference type="ARBA" id="ARBA00004123"/>
    </source>
</evidence>
<keyword evidence="23" id="KW-1185">Reference proteome</keyword>
<dbReference type="EMBL" id="KV454475">
    <property type="protein sequence ID" value="ODV63547.1"/>
    <property type="molecule type" value="Genomic_DNA"/>
</dbReference>
<evidence type="ECO:0000256" key="9">
    <source>
        <dbReference type="ARBA" id="ARBA00022763"/>
    </source>
</evidence>
<dbReference type="GO" id="GO:0005524">
    <property type="term" value="F:ATP binding"/>
    <property type="evidence" value="ECO:0007669"/>
    <property type="project" value="UniProtKB-KW"/>
</dbReference>
<dbReference type="SMART" id="SM01343">
    <property type="entry name" value="FATC"/>
    <property type="match status" value="1"/>
</dbReference>
<dbReference type="PROSITE" id="PS50290">
    <property type="entry name" value="PI3_4_KINASE_3"/>
    <property type="match status" value="1"/>
</dbReference>
<dbReference type="GeneID" id="30963878"/>
<dbReference type="GO" id="GO:0006974">
    <property type="term" value="P:DNA damage response"/>
    <property type="evidence" value="ECO:0007669"/>
    <property type="project" value="UniProtKB-KW"/>
</dbReference>
<evidence type="ECO:0000259" key="21">
    <source>
        <dbReference type="PROSITE" id="PS51190"/>
    </source>
</evidence>
<evidence type="ECO:0000256" key="3">
    <source>
        <dbReference type="ARBA" id="ARBA00012513"/>
    </source>
</evidence>
<evidence type="ECO:0000256" key="8">
    <source>
        <dbReference type="ARBA" id="ARBA00022741"/>
    </source>
</evidence>
<sequence length="305" mass="34831">MEQVFEKCNRFFQADKETRKRKLKLRTYKVVPIGNSGGIIEFVCNTISFIDIVYPYHLKHDEMSYSDAKGIMLKAQNKTKEIRISEYKRICDKIQPVFRYYFMDKYLDSNSWFESKISYCCGTASSSIVGHVLGLGDRHCNNILINEFGEPIHIDLGVAFDQGKLLPIPETVPFRLTRDIVDGFGISGEGMFKKNSECCFKVLRNNKAKISTMLEVLKWDPLYSFVVTPLKKLKLQKLSDITIRQEIIKEDDNDKFSGTEKALGAVQQKLVADGLSNEAVVSELIQEATDVNNLAVIYVGWSPFY</sequence>
<evidence type="ECO:0000256" key="17">
    <source>
        <dbReference type="ARBA" id="ARBA00032467"/>
    </source>
</evidence>
<feature type="domain" description="FATC" evidence="21">
    <location>
        <begin position="273"/>
        <end position="305"/>
    </location>
</feature>
<dbReference type="AlphaFoldDB" id="A0A1D2VPR9"/>
<evidence type="ECO:0000256" key="2">
    <source>
        <dbReference type="ARBA" id="ARBA00004574"/>
    </source>
</evidence>
<dbReference type="RefSeq" id="XP_020049854.1">
    <property type="nucleotide sequence ID" value="XM_020190242.1"/>
</dbReference>
<evidence type="ECO:0000256" key="18">
    <source>
        <dbReference type="ARBA" id="ARBA00047899"/>
    </source>
</evidence>
<evidence type="ECO:0000256" key="6">
    <source>
        <dbReference type="ARBA" id="ARBA00022527"/>
    </source>
</evidence>
<evidence type="ECO:0000256" key="5">
    <source>
        <dbReference type="ARBA" id="ARBA00020288"/>
    </source>
</evidence>
<accession>A0A1D2VPR9</accession>
<organism evidence="22 23">
    <name type="scientific">Ascoidea rubescens DSM 1968</name>
    <dbReference type="NCBI Taxonomy" id="1344418"/>
    <lineage>
        <taxon>Eukaryota</taxon>
        <taxon>Fungi</taxon>
        <taxon>Dikarya</taxon>
        <taxon>Ascomycota</taxon>
        <taxon>Saccharomycotina</taxon>
        <taxon>Saccharomycetes</taxon>
        <taxon>Ascoideaceae</taxon>
        <taxon>Ascoidea</taxon>
    </lineage>
</organism>
<keyword evidence="13" id="KW-0539">Nucleus</keyword>
<dbReference type="STRING" id="1344418.A0A1D2VPR9"/>
<dbReference type="PROSITE" id="PS51190">
    <property type="entry name" value="FATC"/>
    <property type="match status" value="1"/>
</dbReference>
<evidence type="ECO:0000313" key="22">
    <source>
        <dbReference type="EMBL" id="ODV63547.1"/>
    </source>
</evidence>
<evidence type="ECO:0000256" key="16">
    <source>
        <dbReference type="ARBA" id="ARBA00031460"/>
    </source>
</evidence>
<keyword evidence="11" id="KW-0067">ATP-binding</keyword>
<evidence type="ECO:0000259" key="20">
    <source>
        <dbReference type="PROSITE" id="PS50290"/>
    </source>
</evidence>
<evidence type="ECO:0000256" key="12">
    <source>
        <dbReference type="ARBA" id="ARBA00022895"/>
    </source>
</evidence>
<keyword evidence="6" id="KW-0723">Serine/threonine-protein kinase</keyword>
<dbReference type="GO" id="GO:0005634">
    <property type="term" value="C:nucleus"/>
    <property type="evidence" value="ECO:0007669"/>
    <property type="project" value="UniProtKB-SubCell"/>
</dbReference>
<name>A0A1D2VPR9_9ASCO</name>
<dbReference type="EC" id="2.7.11.1" evidence="3"/>
<evidence type="ECO:0000256" key="15">
    <source>
        <dbReference type="ARBA" id="ARBA00030222"/>
    </source>
</evidence>
<evidence type="ECO:0000256" key="7">
    <source>
        <dbReference type="ARBA" id="ARBA00022679"/>
    </source>
</evidence>
<protein>
    <recommendedName>
        <fullName evidence="4">Serine/threonine-protein kinase TEL1</fullName>
        <ecNumber evidence="3">2.7.11.1</ecNumber>
    </recommendedName>
    <alternativeName>
        <fullName evidence="14">ATM homolog</fullName>
    </alternativeName>
    <alternativeName>
        <fullName evidence="16 17">DNA-damage checkpoint kinase TEL1</fullName>
    </alternativeName>
    <alternativeName>
        <fullName evidence="5">Serine/threonine-protein kinase tel1</fullName>
    </alternativeName>
    <alternativeName>
        <fullName evidence="15">Telomere length regulation protein 1</fullName>
    </alternativeName>
</protein>
<comment type="subcellular location">
    <subcellularLocation>
        <location evidence="2">Chromosome</location>
        <location evidence="2">Telomere</location>
    </subcellularLocation>
    <subcellularLocation>
        <location evidence="1">Nucleus</location>
    </subcellularLocation>
</comment>
<comment type="catalytic activity">
    <reaction evidence="19">
        <text>L-seryl-[protein] + ATP = O-phospho-L-seryl-[protein] + ADP + H(+)</text>
        <dbReference type="Rhea" id="RHEA:17989"/>
        <dbReference type="Rhea" id="RHEA-COMP:9863"/>
        <dbReference type="Rhea" id="RHEA-COMP:11604"/>
        <dbReference type="ChEBI" id="CHEBI:15378"/>
        <dbReference type="ChEBI" id="CHEBI:29999"/>
        <dbReference type="ChEBI" id="CHEBI:30616"/>
        <dbReference type="ChEBI" id="CHEBI:83421"/>
        <dbReference type="ChEBI" id="CHEBI:456216"/>
        <dbReference type="EC" id="2.7.11.1"/>
    </reaction>
</comment>
<dbReference type="PROSITE" id="PS00916">
    <property type="entry name" value="PI3_4_KINASE_2"/>
    <property type="match status" value="1"/>
</dbReference>
<keyword evidence="12" id="KW-0158">Chromosome</keyword>
<proteinExistence type="predicted"/>
<dbReference type="GO" id="GO:0000781">
    <property type="term" value="C:chromosome, telomeric region"/>
    <property type="evidence" value="ECO:0007669"/>
    <property type="project" value="UniProtKB-SubCell"/>
</dbReference>
<dbReference type="SMART" id="SM00146">
    <property type="entry name" value="PI3Kc"/>
    <property type="match status" value="1"/>
</dbReference>
<dbReference type="Proteomes" id="UP000095038">
    <property type="component" value="Unassembled WGS sequence"/>
</dbReference>
<dbReference type="Pfam" id="PF02260">
    <property type="entry name" value="FATC"/>
    <property type="match status" value="1"/>
</dbReference>
<dbReference type="PANTHER" id="PTHR37079">
    <property type="entry name" value="SERINE/THREONINE-PROTEIN KINASE ATM"/>
    <property type="match status" value="1"/>
</dbReference>
<keyword evidence="7" id="KW-0808">Transferase</keyword>
<dbReference type="InterPro" id="IPR036940">
    <property type="entry name" value="PI3/4_kinase_cat_sf"/>
</dbReference>